<accession>A0A7T4NA12</accession>
<evidence type="ECO:0000313" key="4">
    <source>
        <dbReference type="Proteomes" id="UP000595610"/>
    </source>
</evidence>
<keyword evidence="4" id="KW-1185">Reference proteome</keyword>
<sequence length="909" mass="90183">MNNVDTSSPNDGLQSVGGNEYVVTLQGVSATRDNADFDVQGGATLNLSGSSNTVIAESGVSFVSVMGNGNTVIGSADDGGVLSLNGAGNVVNFGANGQVDESGSNNTITMGANGYANLSGTGSTVNAAQGGEVGLVGHGDIANVNNGLVILVADEAQVNGNGNQVNFANARSTLNLSGTGNLISMDAHSVQPEEVVTTTGSLTEAADGSLVLTGSIDPNTVTLTGGLATVQLGNGNVATIANVSAGSQLEYVDASGAVTSTTLMDSDMVHLGGNLYQVTADVQAHLDSTIFDVQGGATLNLSGSSNTVIAESGVSFVSVMGNGNTVIGSADDGGVLSLNGAGNVVNFGANGQVDESGSNNTITMGANGYANLSGTGSTVNAAQGGEVGLVGHGDIANVNNGLVILVADEAQVNGNGNQVNFANARSTLNLSGTGNLISMDAHSVQPEEVVTTTGSLTEAADGSLVLTGSIDPNTVTLTGGLATVQLGNGNVATIANVSAGSQLEYVDASGAVTSTTLMDSDMVHLGGNLYQVTADVQAHLDSTIFDVQGGATLNLSGSSNTVIAESGVSFVSVMGNGNTVIGSADDGGVLSLNGAGNVVNFGANGQVDESGSNNTITMGANGYANLSGTGSTVNAAQGGEVGLVGHGDIANVNNGLVILVADEAQVNGNGNQVNFANARSTLNLSGTGNLISMDAHSVQPEEVVTTTGSLTEAADGSLVLTGSIDPNTVTLTGGLATVQLGNGNVATIANVSAGSQLEFVDASGAVSWTVMQDTGLNAAVPTTFNFGVDSGQQTINPINPAMGAEIGTVDLATGISDSQLWFQQVGNNLQMDILGTHDSLEIDGWFGSGSSAVQSFQTSDGLMLDTQVNQLVSAMAAYSAANPGFDPGLVTQMPTDPSLQNVIAASWHH</sequence>
<dbReference type="Proteomes" id="UP000595610">
    <property type="component" value="Plasmid unnamed"/>
</dbReference>
<protein>
    <recommendedName>
        <fullName evidence="2">Haemolysin-type calcium binding-related domain-containing protein</fullName>
    </recommendedName>
</protein>
<evidence type="ECO:0000313" key="3">
    <source>
        <dbReference type="EMBL" id="QQC67994.1"/>
    </source>
</evidence>
<evidence type="ECO:0000259" key="2">
    <source>
        <dbReference type="Pfam" id="PF06594"/>
    </source>
</evidence>
<keyword evidence="1" id="KW-0106">Calcium</keyword>
<proteinExistence type="predicted"/>
<dbReference type="AlphaFoldDB" id="A0A7T4NA12"/>
<geneLocation type="plasmid" evidence="3 4">
    <name>unnamed</name>
</geneLocation>
<dbReference type="KEGG" id="pgis:I6I06_28880"/>
<organism evidence="3 4">
    <name type="scientific">Paraburkholderia ginsengisoli</name>
    <dbReference type="NCBI Taxonomy" id="311231"/>
    <lineage>
        <taxon>Bacteria</taxon>
        <taxon>Pseudomonadati</taxon>
        <taxon>Pseudomonadota</taxon>
        <taxon>Betaproteobacteria</taxon>
        <taxon>Burkholderiales</taxon>
        <taxon>Burkholderiaceae</taxon>
        <taxon>Paraburkholderia</taxon>
    </lineage>
</organism>
<dbReference type="RefSeq" id="WP_198488144.1">
    <property type="nucleotide sequence ID" value="NZ_CP066077.1"/>
</dbReference>
<reference evidence="3 4" key="1">
    <citation type="submission" date="2020-12" db="EMBL/GenBank/DDBJ databases">
        <title>FDA dAtabase for Regulatory Grade micrObial Sequences (FDA-ARGOS): Supporting development and validation of Infectious Disease Dx tests.</title>
        <authorList>
            <person name="Nelson B."/>
            <person name="Plummer A."/>
            <person name="Tallon L."/>
            <person name="Sadzewicz L."/>
            <person name="Zhao X."/>
            <person name="Boylan J."/>
            <person name="Ott S."/>
            <person name="Bowen H."/>
            <person name="Vavikolanu K."/>
            <person name="Mehta A."/>
            <person name="Aluvathingal J."/>
            <person name="Nadendla S."/>
            <person name="Myers T."/>
            <person name="Yan Y."/>
            <person name="Sichtig H."/>
        </authorList>
    </citation>
    <scope>NUCLEOTIDE SEQUENCE [LARGE SCALE GENOMIC DNA]</scope>
    <source>
        <strain evidence="3 4">FDAARGOS_1049</strain>
        <plasmid evidence="3 4">unnamed</plasmid>
    </source>
</reference>
<feature type="domain" description="Haemolysin-type calcium binding-related" evidence="2">
    <location>
        <begin position="828"/>
        <end position="866"/>
    </location>
</feature>
<name>A0A7T4NA12_9BURK</name>
<dbReference type="InterPro" id="IPR010566">
    <property type="entry name" value="Haemolys_ca-bd"/>
</dbReference>
<keyword evidence="3" id="KW-0614">Plasmid</keyword>
<dbReference type="EMBL" id="CP066077">
    <property type="protein sequence ID" value="QQC67994.1"/>
    <property type="molecule type" value="Genomic_DNA"/>
</dbReference>
<gene>
    <name evidence="3" type="ORF">I6I06_28880</name>
</gene>
<dbReference type="Pfam" id="PF06594">
    <property type="entry name" value="HCBP_related"/>
    <property type="match status" value="1"/>
</dbReference>
<evidence type="ECO:0000256" key="1">
    <source>
        <dbReference type="ARBA" id="ARBA00022837"/>
    </source>
</evidence>